<dbReference type="Pfam" id="PF05119">
    <property type="entry name" value="Terminase_4"/>
    <property type="match status" value="1"/>
</dbReference>
<dbReference type="Proteomes" id="UP001229832">
    <property type="component" value="Chromosome"/>
</dbReference>
<dbReference type="AlphaFoldDB" id="A0ABD7ZBW2"/>
<reference evidence="1 2" key="1">
    <citation type="submission" date="2023-08" db="EMBL/GenBank/DDBJ databases">
        <authorList>
            <person name="Buchebner-Jance M."/>
        </authorList>
    </citation>
    <scope>NUCLEOTIDE SEQUENCE [LARGE SCALE GENOMIC DNA]</scope>
    <source>
        <strain evidence="1 2">NCIMB 15475</strain>
    </source>
</reference>
<accession>A0ABD7ZBW2</accession>
<organism evidence="1 2">
    <name type="scientific">Lacticaseibacillus zeae subsp. silagei</name>
    <dbReference type="NCBI Taxonomy" id="3068307"/>
    <lineage>
        <taxon>Bacteria</taxon>
        <taxon>Bacillati</taxon>
        <taxon>Bacillota</taxon>
        <taxon>Bacilli</taxon>
        <taxon>Lactobacillales</taxon>
        <taxon>Lactobacillaceae</taxon>
        <taxon>Lacticaseibacillus</taxon>
    </lineage>
</organism>
<dbReference type="InterPro" id="IPR006448">
    <property type="entry name" value="Phage_term_ssu_P27"/>
</dbReference>
<sequence>MGAPLKSITQMRGTMSKKKLADRRDMEESLFTYQELVDQPPAWLDDYAVTEWQRIVPLLKKDIPVSELDAALIASHCQAYSDIQKAAELIQEQGMMVETTDSVKANPAVKMKLDATNQMIRIDDLLGLSVYSRAKLAFKNETKKKTDDPFAELVSS</sequence>
<evidence type="ECO:0000313" key="1">
    <source>
        <dbReference type="EMBL" id="WLV84502.1"/>
    </source>
</evidence>
<dbReference type="EMBL" id="CP132485">
    <property type="protein sequence ID" value="WLV84502.1"/>
    <property type="molecule type" value="Genomic_DNA"/>
</dbReference>
<dbReference type="RefSeq" id="WP_274804468.1">
    <property type="nucleotide sequence ID" value="NZ_CP132484.1"/>
</dbReference>
<protein>
    <submittedName>
        <fullName evidence="1">Phage terminase small subunit P27 family</fullName>
    </submittedName>
</protein>
<evidence type="ECO:0000313" key="2">
    <source>
        <dbReference type="Proteomes" id="UP001229832"/>
    </source>
</evidence>
<name>A0ABD7ZBW2_LACZE</name>
<dbReference type="GeneID" id="93268704"/>
<keyword evidence="2" id="KW-1185">Reference proteome</keyword>
<proteinExistence type="predicted"/>
<dbReference type="NCBIfam" id="TIGR01558">
    <property type="entry name" value="sm_term_P27"/>
    <property type="match status" value="1"/>
</dbReference>
<gene>
    <name evidence="1" type="ORF">LACZS2_000974</name>
</gene>